<protein>
    <submittedName>
        <fullName evidence="3">Uncharacterized protein</fullName>
    </submittedName>
</protein>
<keyword evidence="2" id="KW-0812">Transmembrane</keyword>
<evidence type="ECO:0000313" key="4">
    <source>
        <dbReference type="Proteomes" id="UP000706124"/>
    </source>
</evidence>
<feature type="transmembrane region" description="Helical" evidence="2">
    <location>
        <begin position="136"/>
        <end position="169"/>
    </location>
</feature>
<dbReference type="AlphaFoldDB" id="A0A9P7MF64"/>
<evidence type="ECO:0000313" key="3">
    <source>
        <dbReference type="EMBL" id="KAG5941653.1"/>
    </source>
</evidence>
<comment type="caution">
    <text evidence="3">The sequence shown here is derived from an EMBL/GenBank/DDBJ whole genome shotgun (WGS) entry which is preliminary data.</text>
</comment>
<accession>A0A9P7MF64</accession>
<proteinExistence type="predicted"/>
<gene>
    <name evidence="3" type="ORF">E4U60_007806</name>
</gene>
<dbReference type="Proteomes" id="UP000706124">
    <property type="component" value="Unassembled WGS sequence"/>
</dbReference>
<evidence type="ECO:0000256" key="2">
    <source>
        <dbReference type="SAM" id="Phobius"/>
    </source>
</evidence>
<keyword evidence="2" id="KW-0472">Membrane</keyword>
<dbReference type="EMBL" id="SRPO01000093">
    <property type="protein sequence ID" value="KAG5941653.1"/>
    <property type="molecule type" value="Genomic_DNA"/>
</dbReference>
<name>A0A9P7MF64_9HYPO</name>
<keyword evidence="2" id="KW-1133">Transmembrane helix</keyword>
<sequence>MFRILYATCRQPHAACLLAHRQGIPSLRTASRVEPSASLPAPTPKTPPSSQQRHRHSTPILVPVFHVQRLLVCLYSLWCLNSPLVASTSLVRYLHSRTHLAANLGACEASNGLSMSAQATAGRWEGRSTQALRKKLFYEIAVFVLGCGNPVIVLLLWPGWLIVGGLAFVLWRYFV</sequence>
<reference evidence="3 4" key="1">
    <citation type="journal article" date="2020" name="bioRxiv">
        <title>Whole genome comparisons of ergot fungi reveals the divergence and evolution of species within the genus Claviceps are the result of varying mechanisms driving genome evolution and host range expansion.</title>
        <authorList>
            <person name="Wyka S.A."/>
            <person name="Mondo S.J."/>
            <person name="Liu M."/>
            <person name="Dettman J."/>
            <person name="Nalam V."/>
            <person name="Broders K.D."/>
        </authorList>
    </citation>
    <scope>NUCLEOTIDE SEQUENCE [LARGE SCALE GENOMIC DNA]</scope>
    <source>
        <strain evidence="3 4">CCC 1485</strain>
    </source>
</reference>
<organism evidence="3 4">
    <name type="scientific">Claviceps pazoutovae</name>
    <dbReference type="NCBI Taxonomy" id="1649127"/>
    <lineage>
        <taxon>Eukaryota</taxon>
        <taxon>Fungi</taxon>
        <taxon>Dikarya</taxon>
        <taxon>Ascomycota</taxon>
        <taxon>Pezizomycotina</taxon>
        <taxon>Sordariomycetes</taxon>
        <taxon>Hypocreomycetidae</taxon>
        <taxon>Hypocreales</taxon>
        <taxon>Clavicipitaceae</taxon>
        <taxon>Claviceps</taxon>
    </lineage>
</organism>
<evidence type="ECO:0000256" key="1">
    <source>
        <dbReference type="SAM" id="MobiDB-lite"/>
    </source>
</evidence>
<dbReference type="OrthoDB" id="4844401at2759"/>
<keyword evidence="4" id="KW-1185">Reference proteome</keyword>
<feature type="region of interest" description="Disordered" evidence="1">
    <location>
        <begin position="31"/>
        <end position="55"/>
    </location>
</feature>